<name>A0ABQ8TA88_PERAM</name>
<evidence type="ECO:0000313" key="2">
    <source>
        <dbReference type="Proteomes" id="UP001148838"/>
    </source>
</evidence>
<dbReference type="EMBL" id="JAJSOF020000013">
    <property type="protein sequence ID" value="KAJ4442879.1"/>
    <property type="molecule type" value="Genomic_DNA"/>
</dbReference>
<gene>
    <name evidence="1" type="ORF">ANN_04472</name>
</gene>
<accession>A0ABQ8TA88</accession>
<dbReference type="Proteomes" id="UP001148838">
    <property type="component" value="Unassembled WGS sequence"/>
</dbReference>
<keyword evidence="2" id="KW-1185">Reference proteome</keyword>
<reference evidence="1 2" key="1">
    <citation type="journal article" date="2022" name="Allergy">
        <title>Genome assembly and annotation of Periplaneta americana reveal a comprehensive cockroach allergen profile.</title>
        <authorList>
            <person name="Wang L."/>
            <person name="Xiong Q."/>
            <person name="Saelim N."/>
            <person name="Wang L."/>
            <person name="Nong W."/>
            <person name="Wan A.T."/>
            <person name="Shi M."/>
            <person name="Liu X."/>
            <person name="Cao Q."/>
            <person name="Hui J.H.L."/>
            <person name="Sookrung N."/>
            <person name="Leung T.F."/>
            <person name="Tungtrongchitr A."/>
            <person name="Tsui S.K.W."/>
        </authorList>
    </citation>
    <scope>NUCLEOTIDE SEQUENCE [LARGE SCALE GENOMIC DNA]</scope>
    <source>
        <strain evidence="1">PWHHKU_190912</strain>
    </source>
</reference>
<comment type="caution">
    <text evidence="1">The sequence shown here is derived from an EMBL/GenBank/DDBJ whole genome shotgun (WGS) entry which is preliminary data.</text>
</comment>
<proteinExistence type="predicted"/>
<evidence type="ECO:0000313" key="1">
    <source>
        <dbReference type="EMBL" id="KAJ4442879.1"/>
    </source>
</evidence>
<organism evidence="1 2">
    <name type="scientific">Periplaneta americana</name>
    <name type="common">American cockroach</name>
    <name type="synonym">Blatta americana</name>
    <dbReference type="NCBI Taxonomy" id="6978"/>
    <lineage>
        <taxon>Eukaryota</taxon>
        <taxon>Metazoa</taxon>
        <taxon>Ecdysozoa</taxon>
        <taxon>Arthropoda</taxon>
        <taxon>Hexapoda</taxon>
        <taxon>Insecta</taxon>
        <taxon>Pterygota</taxon>
        <taxon>Neoptera</taxon>
        <taxon>Polyneoptera</taxon>
        <taxon>Dictyoptera</taxon>
        <taxon>Blattodea</taxon>
        <taxon>Blattoidea</taxon>
        <taxon>Blattidae</taxon>
        <taxon>Blattinae</taxon>
        <taxon>Periplaneta</taxon>
    </lineage>
</organism>
<protein>
    <submittedName>
        <fullName evidence="1">Uncharacterized protein</fullName>
    </submittedName>
</protein>
<sequence length="71" mass="8148">MLERTYMLKSANALKVFNLKLIYFTCFTNALQRVTEELRTNFRQVRPIISIKEEPVLTSCDVFGSVSSTIA</sequence>